<keyword evidence="6" id="KW-1185">Reference proteome</keyword>
<evidence type="ECO:0000256" key="1">
    <source>
        <dbReference type="ARBA" id="ARBA00004141"/>
    </source>
</evidence>
<dbReference type="Gene3D" id="1.20.1080.10">
    <property type="entry name" value="Glycerol uptake facilitator protein"/>
    <property type="match status" value="1"/>
</dbReference>
<gene>
    <name evidence="5" type="ORF">ACFOSB_15125</name>
</gene>
<keyword evidence="3" id="KW-1133">Transmembrane helix</keyword>
<evidence type="ECO:0000256" key="3">
    <source>
        <dbReference type="ARBA" id="ARBA00022989"/>
    </source>
</evidence>
<protein>
    <submittedName>
        <fullName evidence="5">Aquaporin</fullName>
    </submittedName>
</protein>
<keyword evidence="2" id="KW-0812">Transmembrane</keyword>
<dbReference type="Pfam" id="PF00230">
    <property type="entry name" value="MIP"/>
    <property type="match status" value="1"/>
</dbReference>
<keyword evidence="4" id="KW-0472">Membrane</keyword>
<proteinExistence type="predicted"/>
<dbReference type="InterPro" id="IPR023271">
    <property type="entry name" value="Aquaporin-like"/>
</dbReference>
<comment type="caution">
    <text evidence="5">The sequence shown here is derived from an EMBL/GenBank/DDBJ whole genome shotgun (WGS) entry which is preliminary data.</text>
</comment>
<dbReference type="SUPFAM" id="SSF81338">
    <property type="entry name" value="Aquaporin-like"/>
    <property type="match status" value="1"/>
</dbReference>
<sequence>MVVALGPVSGAHLNPAVTAGLVAARLVPLRQGLWDVLAQVVGAFLALGFGALVGRELPVPDPHTPCGLNSWAPPCWSSWFRGS</sequence>
<name>A0ABV7ZAW0_9DEIO</name>
<accession>A0ABV7ZAW0</accession>
<dbReference type="InterPro" id="IPR000425">
    <property type="entry name" value="MIP"/>
</dbReference>
<reference evidence="6" key="1">
    <citation type="journal article" date="2019" name="Int. J. Syst. Evol. Microbiol.">
        <title>The Global Catalogue of Microorganisms (GCM) 10K type strain sequencing project: providing services to taxonomists for standard genome sequencing and annotation.</title>
        <authorList>
            <consortium name="The Broad Institute Genomics Platform"/>
            <consortium name="The Broad Institute Genome Sequencing Center for Infectious Disease"/>
            <person name="Wu L."/>
            <person name="Ma J."/>
        </authorList>
    </citation>
    <scope>NUCLEOTIDE SEQUENCE [LARGE SCALE GENOMIC DNA]</scope>
    <source>
        <strain evidence="6">CCTCC AB 2017081</strain>
    </source>
</reference>
<dbReference type="EMBL" id="JBHRZG010000022">
    <property type="protein sequence ID" value="MFC3834184.1"/>
    <property type="molecule type" value="Genomic_DNA"/>
</dbReference>
<evidence type="ECO:0000256" key="2">
    <source>
        <dbReference type="ARBA" id="ARBA00022692"/>
    </source>
</evidence>
<dbReference type="RefSeq" id="WP_380102612.1">
    <property type="nucleotide sequence ID" value="NZ_JBHRZG010000022.1"/>
</dbReference>
<evidence type="ECO:0000313" key="6">
    <source>
        <dbReference type="Proteomes" id="UP001595803"/>
    </source>
</evidence>
<evidence type="ECO:0000313" key="5">
    <source>
        <dbReference type="EMBL" id="MFC3834184.1"/>
    </source>
</evidence>
<organism evidence="5 6">
    <name type="scientific">Deinococcus rufus</name>
    <dbReference type="NCBI Taxonomy" id="2136097"/>
    <lineage>
        <taxon>Bacteria</taxon>
        <taxon>Thermotogati</taxon>
        <taxon>Deinococcota</taxon>
        <taxon>Deinococci</taxon>
        <taxon>Deinococcales</taxon>
        <taxon>Deinococcaceae</taxon>
        <taxon>Deinococcus</taxon>
    </lineage>
</organism>
<evidence type="ECO:0000256" key="4">
    <source>
        <dbReference type="ARBA" id="ARBA00023136"/>
    </source>
</evidence>
<dbReference type="Proteomes" id="UP001595803">
    <property type="component" value="Unassembled WGS sequence"/>
</dbReference>
<comment type="subcellular location">
    <subcellularLocation>
        <location evidence="1">Membrane</location>
        <topology evidence="1">Multi-pass membrane protein</topology>
    </subcellularLocation>
</comment>